<dbReference type="PANTHER" id="PTHR18895:SF74">
    <property type="entry name" value="MTRF1L RELEASE FACTOR GLUTAMINE METHYLTRANSFERASE"/>
    <property type="match status" value="1"/>
</dbReference>
<dbReference type="GO" id="GO:0032259">
    <property type="term" value="P:methylation"/>
    <property type="evidence" value="ECO:0007669"/>
    <property type="project" value="UniProtKB-KW"/>
</dbReference>
<keyword evidence="1" id="KW-0489">Methyltransferase</keyword>
<dbReference type="PROSITE" id="PS00092">
    <property type="entry name" value="N6_MTASE"/>
    <property type="match status" value="1"/>
</dbReference>
<accession>A0A8H5WHK1</accession>
<name>A0A8H5WHK1_FUSHE</name>
<evidence type="ECO:0000313" key="2">
    <source>
        <dbReference type="Proteomes" id="UP000567885"/>
    </source>
</evidence>
<reference evidence="1 2" key="1">
    <citation type="submission" date="2020-05" db="EMBL/GenBank/DDBJ databases">
        <title>Identification and distribution of gene clusters putatively required for synthesis of sphingolipid metabolism inhibitors in phylogenetically diverse species of the filamentous fungus Fusarium.</title>
        <authorList>
            <person name="Kim H.-S."/>
            <person name="Busman M."/>
            <person name="Brown D.W."/>
            <person name="Divon H."/>
            <person name="Uhlig S."/>
            <person name="Proctor R.H."/>
        </authorList>
    </citation>
    <scope>NUCLEOTIDE SEQUENCE [LARGE SCALE GENOMIC DNA]</scope>
    <source>
        <strain evidence="1 2">NRRL 20693</strain>
    </source>
</reference>
<protein>
    <submittedName>
        <fullName evidence="1">Mitochondrial N(5)-glutamine methyltransferase mtq1</fullName>
    </submittedName>
</protein>
<dbReference type="GO" id="GO:0008168">
    <property type="term" value="F:methyltransferase activity"/>
    <property type="evidence" value="ECO:0007669"/>
    <property type="project" value="UniProtKB-KW"/>
</dbReference>
<dbReference type="EMBL" id="JAAGWQ010000231">
    <property type="protein sequence ID" value="KAF5658745.1"/>
    <property type="molecule type" value="Genomic_DNA"/>
</dbReference>
<dbReference type="InterPro" id="IPR029063">
    <property type="entry name" value="SAM-dependent_MTases_sf"/>
</dbReference>
<dbReference type="InterPro" id="IPR050320">
    <property type="entry name" value="N5-glutamine_MTase"/>
</dbReference>
<proteinExistence type="predicted"/>
<evidence type="ECO:0000313" key="1">
    <source>
        <dbReference type="EMBL" id="KAF5658745.1"/>
    </source>
</evidence>
<dbReference type="AlphaFoldDB" id="A0A8H5WHK1"/>
<dbReference type="InterPro" id="IPR002052">
    <property type="entry name" value="DNA_methylase_N6_adenine_CS"/>
</dbReference>
<dbReference type="Gene3D" id="3.40.50.150">
    <property type="entry name" value="Vaccinia Virus protein VP39"/>
    <property type="match status" value="1"/>
</dbReference>
<comment type="caution">
    <text evidence="1">The sequence shown here is derived from an EMBL/GenBank/DDBJ whole genome shotgun (WGS) entry which is preliminary data.</text>
</comment>
<gene>
    <name evidence="1" type="ORF">FHETE_9717</name>
</gene>
<dbReference type="OrthoDB" id="269872at2759"/>
<dbReference type="GO" id="GO:0003676">
    <property type="term" value="F:nucleic acid binding"/>
    <property type="evidence" value="ECO:0007669"/>
    <property type="project" value="InterPro"/>
</dbReference>
<keyword evidence="2" id="KW-1185">Reference proteome</keyword>
<keyword evidence="1" id="KW-0808">Transferase</keyword>
<dbReference type="PANTHER" id="PTHR18895">
    <property type="entry name" value="HEMK METHYLTRANSFERASE"/>
    <property type="match status" value="1"/>
</dbReference>
<dbReference type="GO" id="GO:0005739">
    <property type="term" value="C:mitochondrion"/>
    <property type="evidence" value="ECO:0007669"/>
    <property type="project" value="TreeGrafter"/>
</dbReference>
<organism evidence="1 2">
    <name type="scientific">Fusarium heterosporum</name>
    <dbReference type="NCBI Taxonomy" id="42747"/>
    <lineage>
        <taxon>Eukaryota</taxon>
        <taxon>Fungi</taxon>
        <taxon>Dikarya</taxon>
        <taxon>Ascomycota</taxon>
        <taxon>Pezizomycotina</taxon>
        <taxon>Sordariomycetes</taxon>
        <taxon>Hypocreomycetidae</taxon>
        <taxon>Hypocreales</taxon>
        <taxon>Nectriaceae</taxon>
        <taxon>Fusarium</taxon>
        <taxon>Fusarium heterosporum species complex</taxon>
    </lineage>
</organism>
<sequence>MQQLAVTPWDIMISNPPYVSEDVWQHGRGQLGYSVRKYEPRLALVPNNDLPCPSGCNPADVFYARLLDISELLKPKAVLLEIGDENQARRVLQLYFAHPSAQSSTAEIWRDWPDLGETEDTELTVSIGGSEGEARRVPVKGDGLIRSVMIRNSDGAK</sequence>
<dbReference type="Proteomes" id="UP000567885">
    <property type="component" value="Unassembled WGS sequence"/>
</dbReference>